<keyword evidence="5" id="KW-0539">Nucleus</keyword>
<evidence type="ECO:0000256" key="5">
    <source>
        <dbReference type="ARBA" id="ARBA00023242"/>
    </source>
</evidence>
<name>A0A835J0E3_9ROSI</name>
<accession>A0A835J0E3</accession>
<evidence type="ECO:0000259" key="6">
    <source>
        <dbReference type="PROSITE" id="PS50848"/>
    </source>
</evidence>
<evidence type="ECO:0000313" key="7">
    <source>
        <dbReference type="EMBL" id="KAF9660811.1"/>
    </source>
</evidence>
<keyword evidence="3" id="KW-0371">Homeobox</keyword>
<dbReference type="AlphaFoldDB" id="A0A835J0E3"/>
<dbReference type="PROSITE" id="PS50848">
    <property type="entry name" value="START"/>
    <property type="match status" value="1"/>
</dbReference>
<evidence type="ECO:0000256" key="1">
    <source>
        <dbReference type="ARBA" id="ARBA00023015"/>
    </source>
</evidence>
<dbReference type="OrthoDB" id="5973733at2759"/>
<dbReference type="EMBL" id="JADGMS010000019">
    <property type="protein sequence ID" value="KAF9660811.1"/>
    <property type="molecule type" value="Genomic_DNA"/>
</dbReference>
<gene>
    <name evidence="7" type="ORF">SADUNF_Sadunf19G0002500</name>
</gene>
<dbReference type="Proteomes" id="UP000657918">
    <property type="component" value="Unassembled WGS sequence"/>
</dbReference>
<evidence type="ECO:0000256" key="2">
    <source>
        <dbReference type="ARBA" id="ARBA00023125"/>
    </source>
</evidence>
<reference evidence="7 8" key="1">
    <citation type="submission" date="2020-10" db="EMBL/GenBank/DDBJ databases">
        <title>Plant Genome Project.</title>
        <authorList>
            <person name="Zhang R.-G."/>
        </authorList>
    </citation>
    <scope>NUCLEOTIDE SEQUENCE [LARGE SCALE GENOMIC DNA]</scope>
    <source>
        <strain evidence="7">FAFU-HL-1</strain>
        <tissue evidence="7">Leaf</tissue>
    </source>
</reference>
<keyword evidence="4" id="KW-0804">Transcription</keyword>
<dbReference type="InterPro" id="IPR002913">
    <property type="entry name" value="START_lipid-bd_dom"/>
</dbReference>
<dbReference type="PANTHER" id="PTHR45654">
    <property type="entry name" value="HOMEOBOX-LEUCINE ZIPPER PROTEIN MERISTEM L1"/>
    <property type="match status" value="1"/>
</dbReference>
<feature type="domain" description="START" evidence="6">
    <location>
        <begin position="492"/>
        <end position="553"/>
    </location>
</feature>
<dbReference type="GO" id="GO:0003677">
    <property type="term" value="F:DNA binding"/>
    <property type="evidence" value="ECO:0007669"/>
    <property type="project" value="UniProtKB-KW"/>
</dbReference>
<keyword evidence="2" id="KW-0238">DNA-binding</keyword>
<comment type="caution">
    <text evidence="7">The sequence shown here is derived from an EMBL/GenBank/DDBJ whole genome shotgun (WGS) entry which is preliminary data.</text>
</comment>
<dbReference type="InterPro" id="IPR057993">
    <property type="entry name" value="HD-Zip_IV_C"/>
</dbReference>
<organism evidence="7 8">
    <name type="scientific">Salix dunnii</name>
    <dbReference type="NCBI Taxonomy" id="1413687"/>
    <lineage>
        <taxon>Eukaryota</taxon>
        <taxon>Viridiplantae</taxon>
        <taxon>Streptophyta</taxon>
        <taxon>Embryophyta</taxon>
        <taxon>Tracheophyta</taxon>
        <taxon>Spermatophyta</taxon>
        <taxon>Magnoliopsida</taxon>
        <taxon>eudicotyledons</taxon>
        <taxon>Gunneridae</taxon>
        <taxon>Pentapetalae</taxon>
        <taxon>rosids</taxon>
        <taxon>fabids</taxon>
        <taxon>Malpighiales</taxon>
        <taxon>Salicaceae</taxon>
        <taxon>Saliceae</taxon>
        <taxon>Salix</taxon>
    </lineage>
</organism>
<keyword evidence="1" id="KW-0805">Transcription regulation</keyword>
<proteinExistence type="predicted"/>
<keyword evidence="8" id="KW-1185">Reference proteome</keyword>
<dbReference type="SUPFAM" id="SSF55961">
    <property type="entry name" value="Bet v1-like"/>
    <property type="match status" value="2"/>
</dbReference>
<evidence type="ECO:0000313" key="8">
    <source>
        <dbReference type="Proteomes" id="UP000657918"/>
    </source>
</evidence>
<protein>
    <recommendedName>
        <fullName evidence="6">START domain-containing protein</fullName>
    </recommendedName>
</protein>
<dbReference type="Pfam" id="PF01852">
    <property type="entry name" value="START"/>
    <property type="match status" value="2"/>
</dbReference>
<evidence type="ECO:0000256" key="4">
    <source>
        <dbReference type="ARBA" id="ARBA00023163"/>
    </source>
</evidence>
<dbReference type="Pfam" id="PF25797">
    <property type="entry name" value="PDF2_C"/>
    <property type="match status" value="1"/>
</dbReference>
<evidence type="ECO:0000256" key="3">
    <source>
        <dbReference type="ARBA" id="ARBA00023155"/>
    </source>
</evidence>
<sequence length="623" mass="69922">MNNLDGIESVLNEDEYTRIFPHGVGPKPVGFICEASRESAVVITNHINLVEYLMDVNQWSILISDIVSRVLTLEVLSIGVARNYDGALQVMKTEFQLPTPLVPTRENYYVRNAQWILEGSWVENVEVDDKGVHNLYKQLVSSGHTFRQNVPLPSTLSRTGADDVGVMTSKSVDDPGRSSGIVLSITTSFWLPVSSKRVFDFRCDENTVISEIFYQMVELSKKWHTLLIGWDIGNCVYLIRVNSTNLSQSNMLILQESYTDQTTSFVIYALVDIVAINVVLNGWDPDLCGSSSIKVCYLSDETATYGVGIDEYGSIGGSLLTVAFQILEGPTAIGEMSFDEHHLRLENTRWREEINRISAVAARYVGKPGRNYPVISPPMPPRPVDLSVENFKGKPGIRVKIFEAGDLLRSIGVPIEAEKPIIIELAINSLDGIESVLNEDEYMRIFPHSVGPKPVGFKCEASGESAVKLSTRVARNYNGTLQVITAEFQLPTPLVPTRESYYVRYYKQHADGTWVVVDVSLDNIRLSPTPRCRRRPSRCLIQEMPNGYSKAKWWVATLDRQYERLTSAMTTNIPAGDASVITNSKRKKEYDETGRENGDKLLCWRPRLYRPHYLGPESMMLGS</sequence>
<dbReference type="GO" id="GO:0008289">
    <property type="term" value="F:lipid binding"/>
    <property type="evidence" value="ECO:0007669"/>
    <property type="project" value="InterPro"/>
</dbReference>
<dbReference type="InterPro" id="IPR042160">
    <property type="entry name" value="HD-Zip_IV"/>
</dbReference>
<dbReference type="PANTHER" id="PTHR45654:SF93">
    <property type="entry name" value="HOMEOBOX-LEUCINE ZIPPER PROTEIN HDG2-RELATED"/>
    <property type="match status" value="1"/>
</dbReference>